<dbReference type="GO" id="GO:0000287">
    <property type="term" value="F:magnesium ion binding"/>
    <property type="evidence" value="ECO:0007669"/>
    <property type="project" value="InterPro"/>
</dbReference>
<dbReference type="InterPro" id="IPR012001">
    <property type="entry name" value="Thiamin_PyroP_enz_TPP-bd_dom"/>
</dbReference>
<dbReference type="Pfam" id="PF02775">
    <property type="entry name" value="TPP_enzyme_C"/>
    <property type="match status" value="1"/>
</dbReference>
<dbReference type="SUPFAM" id="SSF52467">
    <property type="entry name" value="DHS-like NAD/FAD-binding domain"/>
    <property type="match status" value="1"/>
</dbReference>
<dbReference type="InterPro" id="IPR011766">
    <property type="entry name" value="TPP_enzyme_TPP-bd"/>
</dbReference>
<dbReference type="GO" id="GO:0003984">
    <property type="term" value="F:acetolactate synthase activity"/>
    <property type="evidence" value="ECO:0007669"/>
    <property type="project" value="TreeGrafter"/>
</dbReference>
<dbReference type="PANTHER" id="PTHR18968:SF13">
    <property type="entry name" value="ACETOLACTATE SYNTHASE CATALYTIC SUBUNIT, MITOCHONDRIAL"/>
    <property type="match status" value="1"/>
</dbReference>
<dbReference type="SUPFAM" id="SSF52518">
    <property type="entry name" value="Thiamin diphosphate-binding fold (THDP-binding)"/>
    <property type="match status" value="2"/>
</dbReference>
<evidence type="ECO:0000313" key="8">
    <source>
        <dbReference type="Proteomes" id="UP000183982"/>
    </source>
</evidence>
<dbReference type="AlphaFoldDB" id="A0A1M6QXB0"/>
<dbReference type="GO" id="GO:0009099">
    <property type="term" value="P:L-valine biosynthetic process"/>
    <property type="evidence" value="ECO:0007669"/>
    <property type="project" value="TreeGrafter"/>
</dbReference>
<organism evidence="7 8">
    <name type="scientific">Shimia gijangensis</name>
    <dbReference type="NCBI Taxonomy" id="1470563"/>
    <lineage>
        <taxon>Bacteria</taxon>
        <taxon>Pseudomonadati</taxon>
        <taxon>Pseudomonadota</taxon>
        <taxon>Alphaproteobacteria</taxon>
        <taxon>Rhodobacterales</taxon>
        <taxon>Roseobacteraceae</taxon>
    </lineage>
</organism>
<dbReference type="Pfam" id="PF00205">
    <property type="entry name" value="TPP_enzyme_M"/>
    <property type="match status" value="1"/>
</dbReference>
<protein>
    <recommendedName>
        <fullName evidence="9">Acetolactate synthase-1/2/3 large subunit</fullName>
    </recommendedName>
</protein>
<dbReference type="Gene3D" id="3.40.50.1220">
    <property type="entry name" value="TPP-binding domain"/>
    <property type="match status" value="1"/>
</dbReference>
<dbReference type="GO" id="GO:0030976">
    <property type="term" value="F:thiamine pyrophosphate binding"/>
    <property type="evidence" value="ECO:0007669"/>
    <property type="project" value="InterPro"/>
</dbReference>
<dbReference type="Proteomes" id="UP000183982">
    <property type="component" value="Unassembled WGS sequence"/>
</dbReference>
<gene>
    <name evidence="7" type="ORF">SAMN05444000_12352</name>
</gene>
<evidence type="ECO:0000256" key="3">
    <source>
        <dbReference type="RuleBase" id="RU362132"/>
    </source>
</evidence>
<reference evidence="8" key="1">
    <citation type="submission" date="2016-11" db="EMBL/GenBank/DDBJ databases">
        <authorList>
            <person name="Varghese N."/>
            <person name="Submissions S."/>
        </authorList>
    </citation>
    <scope>NUCLEOTIDE SEQUENCE [LARGE SCALE GENOMIC DNA]</scope>
    <source>
        <strain evidence="8">DSM 100564</strain>
    </source>
</reference>
<evidence type="ECO:0000313" key="7">
    <source>
        <dbReference type="EMBL" id="SHK24909.1"/>
    </source>
</evidence>
<dbReference type="OrthoDB" id="4494979at2"/>
<comment type="similarity">
    <text evidence="1 3">Belongs to the TPP enzyme family.</text>
</comment>
<dbReference type="EMBL" id="FQZQ01000023">
    <property type="protein sequence ID" value="SHK24909.1"/>
    <property type="molecule type" value="Genomic_DNA"/>
</dbReference>
<evidence type="ECO:0000259" key="6">
    <source>
        <dbReference type="Pfam" id="PF02776"/>
    </source>
</evidence>
<evidence type="ECO:0000256" key="1">
    <source>
        <dbReference type="ARBA" id="ARBA00007812"/>
    </source>
</evidence>
<dbReference type="InterPro" id="IPR029061">
    <property type="entry name" value="THDP-binding"/>
</dbReference>
<evidence type="ECO:0000259" key="5">
    <source>
        <dbReference type="Pfam" id="PF02775"/>
    </source>
</evidence>
<dbReference type="STRING" id="1470563.SAMN05444000_12352"/>
<dbReference type="Pfam" id="PF02776">
    <property type="entry name" value="TPP_enzyme_N"/>
    <property type="match status" value="1"/>
</dbReference>
<dbReference type="GO" id="GO:0009097">
    <property type="term" value="P:isoleucine biosynthetic process"/>
    <property type="evidence" value="ECO:0007669"/>
    <property type="project" value="TreeGrafter"/>
</dbReference>
<accession>A0A1M6QXB0</accession>
<dbReference type="InterPro" id="IPR012000">
    <property type="entry name" value="Thiamin_PyroP_enz_cen_dom"/>
</dbReference>
<evidence type="ECO:0000259" key="4">
    <source>
        <dbReference type="Pfam" id="PF00205"/>
    </source>
</evidence>
<dbReference type="NCBIfam" id="NF004807">
    <property type="entry name" value="PRK06154.1"/>
    <property type="match status" value="1"/>
</dbReference>
<dbReference type="Gene3D" id="3.40.50.970">
    <property type="match status" value="2"/>
</dbReference>
<feature type="domain" description="Thiamine pyrophosphate enzyme N-terminal TPP-binding" evidence="6">
    <location>
        <begin position="3"/>
        <end position="104"/>
    </location>
</feature>
<evidence type="ECO:0000256" key="2">
    <source>
        <dbReference type="ARBA" id="ARBA00023052"/>
    </source>
</evidence>
<dbReference type="PANTHER" id="PTHR18968">
    <property type="entry name" value="THIAMINE PYROPHOSPHATE ENZYMES"/>
    <property type="match status" value="1"/>
</dbReference>
<proteinExistence type="inferred from homology"/>
<feature type="domain" description="Thiamine pyrophosphate enzyme central" evidence="4">
    <location>
        <begin position="186"/>
        <end position="320"/>
    </location>
</feature>
<feature type="domain" description="Thiamine pyrophosphate enzyme TPP-binding" evidence="5">
    <location>
        <begin position="397"/>
        <end position="534"/>
    </location>
</feature>
<dbReference type="InterPro" id="IPR045229">
    <property type="entry name" value="TPP_enz"/>
</dbReference>
<keyword evidence="8" id="KW-1185">Reference proteome</keyword>
<sequence length="557" mass="60312">MIGADLIAGILKKEGVEYIPAFPHSDIIDSGAKIGIVPLIVRQERHSLHIADGYTRMHGGRKVCCTTVQYGPGSENAVGAVAQCYADNVPVLHMPGGYARADQGIAPNFNGARNMQLVNKWCEMVLQADRIPQMMQNAFAMMKNGRPGPVTLEIPIDIFTEEVDPALLDSYKVQRRSAPHADPADISEMADILLAAKNPVIIAGQGILYAEAWDELVALAELTDTPVISTLNGKSCFPEDHPLSVGCAGGARPDGVNRALERADVYIGLGTSFTTSDYITPFPKANRTFVQLTNWEGDISKDYPIDLGVIGDAKPSIAALVEAVKAKTDGKGVDRPEVIETVAAEKQAFLDKWMPMLTSDEQPISPYRVVWDLMNTVDRSKTVMTHEAGSPRDQTTPFWESIVPHGYMGWGKTTQLGMSLGLMQGAKLAKPDWTCVHVMGDAAIGMTGMDFETAVRLKLGTITIILKNSIMGGYTKHHPNASEKYQIEALGGDYAAMAEAFGGYAETITDPADLIPAYKRAIEKADQGIPVLLQIITKEELRMAKDLPEGVGPHVQV</sequence>
<dbReference type="GO" id="GO:0050660">
    <property type="term" value="F:flavin adenine dinucleotide binding"/>
    <property type="evidence" value="ECO:0007669"/>
    <property type="project" value="TreeGrafter"/>
</dbReference>
<dbReference type="InterPro" id="IPR029035">
    <property type="entry name" value="DHS-like_NAD/FAD-binding_dom"/>
</dbReference>
<name>A0A1M6QXB0_9RHOB</name>
<evidence type="ECO:0008006" key="9">
    <source>
        <dbReference type="Google" id="ProtNLM"/>
    </source>
</evidence>
<dbReference type="GO" id="GO:0005948">
    <property type="term" value="C:acetolactate synthase complex"/>
    <property type="evidence" value="ECO:0007669"/>
    <property type="project" value="TreeGrafter"/>
</dbReference>
<keyword evidence="2 3" id="KW-0786">Thiamine pyrophosphate</keyword>
<dbReference type="CDD" id="cd07035">
    <property type="entry name" value="TPP_PYR_POX_like"/>
    <property type="match status" value="1"/>
</dbReference>